<evidence type="ECO:0000313" key="2">
    <source>
        <dbReference type="Proteomes" id="UP000006882"/>
    </source>
</evidence>
<dbReference type="EMBL" id="CM007651">
    <property type="protein sequence ID" value="ONI27180.1"/>
    <property type="molecule type" value="Genomic_DNA"/>
</dbReference>
<dbReference type="Proteomes" id="UP000006882">
    <property type="component" value="Chromosome G1"/>
</dbReference>
<proteinExistence type="predicted"/>
<dbReference type="HOGENOM" id="CLU_2692421_0_0_1"/>
<keyword evidence="2" id="KW-1185">Reference proteome</keyword>
<evidence type="ECO:0000313" key="1">
    <source>
        <dbReference type="EMBL" id="ONI27180.1"/>
    </source>
</evidence>
<gene>
    <name evidence="1" type="ORF">PRUPE_1G072700</name>
</gene>
<organism evidence="1 2">
    <name type="scientific">Prunus persica</name>
    <name type="common">Peach</name>
    <name type="synonym">Amygdalus persica</name>
    <dbReference type="NCBI Taxonomy" id="3760"/>
    <lineage>
        <taxon>Eukaryota</taxon>
        <taxon>Viridiplantae</taxon>
        <taxon>Streptophyta</taxon>
        <taxon>Embryophyta</taxon>
        <taxon>Tracheophyta</taxon>
        <taxon>Spermatophyta</taxon>
        <taxon>Magnoliopsida</taxon>
        <taxon>eudicotyledons</taxon>
        <taxon>Gunneridae</taxon>
        <taxon>Pentapetalae</taxon>
        <taxon>rosids</taxon>
        <taxon>fabids</taxon>
        <taxon>Rosales</taxon>
        <taxon>Rosaceae</taxon>
        <taxon>Amygdaloideae</taxon>
        <taxon>Amygdaleae</taxon>
        <taxon>Prunus</taxon>
    </lineage>
</organism>
<accession>M5XG97</accession>
<dbReference type="Gramene" id="ONI27180">
    <property type="protein sequence ID" value="ONI27180"/>
    <property type="gene ID" value="PRUPE_1G072700"/>
</dbReference>
<name>M5XG97_PRUPE</name>
<reference evidence="1 2" key="1">
    <citation type="journal article" date="2013" name="Nat. Genet.">
        <title>The high-quality draft genome of peach (Prunus persica) identifies unique patterns of genetic diversity, domestication and genome evolution.</title>
        <authorList>
            <consortium name="International Peach Genome Initiative"/>
            <person name="Verde I."/>
            <person name="Abbott A.G."/>
            <person name="Scalabrin S."/>
            <person name="Jung S."/>
            <person name="Shu S."/>
            <person name="Marroni F."/>
            <person name="Zhebentyayeva T."/>
            <person name="Dettori M.T."/>
            <person name="Grimwood J."/>
            <person name="Cattonaro F."/>
            <person name="Zuccolo A."/>
            <person name="Rossini L."/>
            <person name="Jenkins J."/>
            <person name="Vendramin E."/>
            <person name="Meisel L.A."/>
            <person name="Decroocq V."/>
            <person name="Sosinski B."/>
            <person name="Prochnik S."/>
            <person name="Mitros T."/>
            <person name="Policriti A."/>
            <person name="Cipriani G."/>
            <person name="Dondini L."/>
            <person name="Ficklin S."/>
            <person name="Goodstein D.M."/>
            <person name="Xuan P."/>
            <person name="Del Fabbro C."/>
            <person name="Aramini V."/>
            <person name="Copetti D."/>
            <person name="Gonzalez S."/>
            <person name="Horner D.S."/>
            <person name="Falchi R."/>
            <person name="Lucas S."/>
            <person name="Mica E."/>
            <person name="Maldonado J."/>
            <person name="Lazzari B."/>
            <person name="Bielenberg D."/>
            <person name="Pirona R."/>
            <person name="Miculan M."/>
            <person name="Barakat A."/>
            <person name="Testolin R."/>
            <person name="Stella A."/>
            <person name="Tartarini S."/>
            <person name="Tonutti P."/>
            <person name="Arus P."/>
            <person name="Orellana A."/>
            <person name="Wells C."/>
            <person name="Main D."/>
            <person name="Vizzotto G."/>
            <person name="Silva H."/>
            <person name="Salamini F."/>
            <person name="Schmutz J."/>
            <person name="Morgante M."/>
            <person name="Rokhsar D.S."/>
        </authorList>
    </citation>
    <scope>NUCLEOTIDE SEQUENCE [LARGE SCALE GENOMIC DNA]</scope>
    <source>
        <strain evidence="2">cv. Nemared</strain>
    </source>
</reference>
<dbReference type="AlphaFoldDB" id="M5XG97"/>
<sequence>MLMEYFHKIDRFVYQEKREEKTSTISENSEDMARKKLKGSVYLVQPSNQPCRPVVGLLYQLLFCLKRHLLFFFF</sequence>
<protein>
    <submittedName>
        <fullName evidence="1">Uncharacterized protein</fullName>
    </submittedName>
</protein>